<feature type="region of interest" description="Disordered" evidence="6">
    <location>
        <begin position="1"/>
        <end position="24"/>
    </location>
</feature>
<reference evidence="8" key="1">
    <citation type="journal article" date="2023" name="Mol. Ecol. Resour.">
        <title>Chromosome-level genome assembly of a triploid poplar Populus alba 'Berolinensis'.</title>
        <authorList>
            <person name="Chen S."/>
            <person name="Yu Y."/>
            <person name="Wang X."/>
            <person name="Wang S."/>
            <person name="Zhang T."/>
            <person name="Zhou Y."/>
            <person name="He R."/>
            <person name="Meng N."/>
            <person name="Wang Y."/>
            <person name="Liu W."/>
            <person name="Liu Z."/>
            <person name="Liu J."/>
            <person name="Guo Q."/>
            <person name="Huang H."/>
            <person name="Sederoff R.R."/>
            <person name="Wang G."/>
            <person name="Qu G."/>
            <person name="Chen S."/>
        </authorList>
    </citation>
    <scope>NUCLEOTIDE SEQUENCE</scope>
    <source>
        <strain evidence="8">SC-2020</strain>
    </source>
</reference>
<keyword evidence="5" id="KW-0206">Cytoskeleton</keyword>
<evidence type="ECO:0000256" key="3">
    <source>
        <dbReference type="ARBA" id="ARBA00022490"/>
    </source>
</evidence>
<feature type="region of interest" description="Disordered" evidence="6">
    <location>
        <begin position="487"/>
        <end position="550"/>
    </location>
</feature>
<dbReference type="PANTHER" id="PTHR47067">
    <property type="entry name" value="TPX2 (TARGETING PROTEIN FOR XKLP2) PROTEIN FAMILY-RELATED"/>
    <property type="match status" value="1"/>
</dbReference>
<evidence type="ECO:0000313" key="9">
    <source>
        <dbReference type="Proteomes" id="UP001164929"/>
    </source>
</evidence>
<dbReference type="EMBL" id="JAQIZT010000010">
    <property type="protein sequence ID" value="KAJ6981328.1"/>
    <property type="molecule type" value="Genomic_DNA"/>
</dbReference>
<evidence type="ECO:0000256" key="4">
    <source>
        <dbReference type="ARBA" id="ARBA00022701"/>
    </source>
</evidence>
<dbReference type="InterPro" id="IPR044216">
    <property type="entry name" value="WDL7"/>
</dbReference>
<keyword evidence="3" id="KW-0963">Cytoplasm</keyword>
<organism evidence="8 9">
    <name type="scientific">Populus alba x Populus x berolinensis</name>
    <dbReference type="NCBI Taxonomy" id="444605"/>
    <lineage>
        <taxon>Eukaryota</taxon>
        <taxon>Viridiplantae</taxon>
        <taxon>Streptophyta</taxon>
        <taxon>Embryophyta</taxon>
        <taxon>Tracheophyta</taxon>
        <taxon>Spermatophyta</taxon>
        <taxon>Magnoliopsida</taxon>
        <taxon>eudicotyledons</taxon>
        <taxon>Gunneridae</taxon>
        <taxon>Pentapetalae</taxon>
        <taxon>rosids</taxon>
        <taxon>fabids</taxon>
        <taxon>Malpighiales</taxon>
        <taxon>Salicaceae</taxon>
        <taxon>Saliceae</taxon>
        <taxon>Populus</taxon>
    </lineage>
</organism>
<proteinExistence type="inferred from homology"/>
<feature type="region of interest" description="Disordered" evidence="6">
    <location>
        <begin position="397"/>
        <end position="419"/>
    </location>
</feature>
<keyword evidence="4" id="KW-0493">Microtubule</keyword>
<feature type="compositionally biased region" description="Polar residues" evidence="6">
    <location>
        <begin position="522"/>
        <end position="532"/>
    </location>
</feature>
<feature type="compositionally biased region" description="Low complexity" evidence="6">
    <location>
        <begin position="342"/>
        <end position="357"/>
    </location>
</feature>
<keyword evidence="9" id="KW-1185">Reference proteome</keyword>
<feature type="compositionally biased region" description="Basic and acidic residues" evidence="6">
    <location>
        <begin position="318"/>
        <end position="328"/>
    </location>
</feature>
<name>A0AAD6M999_9ROSI</name>
<feature type="region of interest" description="Disordered" evidence="6">
    <location>
        <begin position="215"/>
        <end position="264"/>
    </location>
</feature>
<accession>A0AAD6M999</accession>
<evidence type="ECO:0000256" key="5">
    <source>
        <dbReference type="ARBA" id="ARBA00023212"/>
    </source>
</evidence>
<feature type="compositionally biased region" description="Low complexity" evidence="6">
    <location>
        <begin position="218"/>
        <end position="245"/>
    </location>
</feature>
<dbReference type="Pfam" id="PF06886">
    <property type="entry name" value="TPX2"/>
    <property type="match status" value="1"/>
</dbReference>
<feature type="compositionally biased region" description="Polar residues" evidence="6">
    <location>
        <begin position="505"/>
        <end position="516"/>
    </location>
</feature>
<feature type="domain" description="TPX2 C-terminal" evidence="7">
    <location>
        <begin position="369"/>
        <end position="432"/>
    </location>
</feature>
<gene>
    <name evidence="8" type="ORF">NC653_024663</name>
</gene>
<evidence type="ECO:0000256" key="2">
    <source>
        <dbReference type="ARBA" id="ARBA00005885"/>
    </source>
</evidence>
<dbReference type="AlphaFoldDB" id="A0AAD6M999"/>
<feature type="region of interest" description="Disordered" evidence="6">
    <location>
        <begin position="280"/>
        <end position="367"/>
    </location>
</feature>
<evidence type="ECO:0000313" key="8">
    <source>
        <dbReference type="EMBL" id="KAJ6981328.1"/>
    </source>
</evidence>
<dbReference type="Proteomes" id="UP001164929">
    <property type="component" value="Chromosome 10"/>
</dbReference>
<dbReference type="InterPro" id="IPR027329">
    <property type="entry name" value="TPX2_C"/>
</dbReference>
<evidence type="ECO:0000256" key="1">
    <source>
        <dbReference type="ARBA" id="ARBA00004245"/>
    </source>
</evidence>
<dbReference type="PANTHER" id="PTHR47067:SF16">
    <property type="entry name" value="TPX2 (TARGETING PROTEIN FOR XKLP2) PROTEIN FAMILY"/>
    <property type="match status" value="1"/>
</dbReference>
<comment type="subcellular location">
    <subcellularLocation>
        <location evidence="1">Cytoplasm</location>
        <location evidence="1">Cytoskeleton</location>
    </subcellularLocation>
</comment>
<comment type="caution">
    <text evidence="8">The sequence shown here is derived from an EMBL/GenBank/DDBJ whole genome shotgun (WGS) entry which is preliminary data.</text>
</comment>
<sequence length="550" mass="60819">MGESACLKRSFSHPSSASREAKEGNPILALTESISFGRFMSESLAWEKWSTFSHNRFLEEVEQFSKPGSVAQKKAYFEAYYKKRAAMKAAALLEQANAASNDVPEVEAADKAPSSSQPMIFYAGLVHSSDANAFYADGRMDNSQNAKVEGDEVIGEKNVEVENSIHVANSKQIENADDCDIIVAMPEEKMPNKVNNHPNQEAAEMENVALPNNKRQMSSLSNSLSQSRASKLPKSSAKLSSSTRLNATPNSKKSAGELVGEKRATSKSIHVSINFASRLQDTNKSSVRVSKDRSATPENPTRGSVHGVSKLLPSIFRHSQDRRSKSELNKSISGKITPGEISQTLSSDCSKSSSAKGSKSRPPLISSPFSFRSEERVAKRKEARLISFFQKLGEKNNAKEDTEKKHLHARPKEKAEHDLKKLRQSAVFRGKPSDDLHRGLHSPYNSMKKVRRISISPTSLYDKVDFMVNGRCIEQLNFAIPLTRPRSPKLGRKSTPNAVREASLQLHQRPSVNAETSKPFIQKSNHSSTCSVNLLPKKKARENASPNIQW</sequence>
<comment type="similarity">
    <text evidence="2">Belongs to the TPX2 family.</text>
</comment>
<evidence type="ECO:0000259" key="7">
    <source>
        <dbReference type="Pfam" id="PF06886"/>
    </source>
</evidence>
<dbReference type="GO" id="GO:0005874">
    <property type="term" value="C:microtubule"/>
    <property type="evidence" value="ECO:0007669"/>
    <property type="project" value="UniProtKB-KW"/>
</dbReference>
<protein>
    <submittedName>
        <fullName evidence="8">Protein WVD2-like 7 isoform X1</fullName>
    </submittedName>
</protein>
<evidence type="ECO:0000256" key="6">
    <source>
        <dbReference type="SAM" id="MobiDB-lite"/>
    </source>
</evidence>